<accession>A0ABN2KAG1</accession>
<reference evidence="5 6" key="1">
    <citation type="journal article" date="2019" name="Int. J. Syst. Evol. Microbiol.">
        <title>The Global Catalogue of Microorganisms (GCM) 10K type strain sequencing project: providing services to taxonomists for standard genome sequencing and annotation.</title>
        <authorList>
            <consortium name="The Broad Institute Genomics Platform"/>
            <consortium name="The Broad Institute Genome Sequencing Center for Infectious Disease"/>
            <person name="Wu L."/>
            <person name="Ma J."/>
        </authorList>
    </citation>
    <scope>NUCLEOTIDE SEQUENCE [LARGE SCALE GENOMIC DNA]</scope>
    <source>
        <strain evidence="5 6">JCM 14319</strain>
    </source>
</reference>
<dbReference type="InterPro" id="IPR000843">
    <property type="entry name" value="HTH_LacI"/>
</dbReference>
<dbReference type="Pfam" id="PF13377">
    <property type="entry name" value="Peripla_BP_3"/>
    <property type="match status" value="1"/>
</dbReference>
<dbReference type="EMBL" id="BAAANH010000001">
    <property type="protein sequence ID" value="GAA1750571.1"/>
    <property type="molecule type" value="Genomic_DNA"/>
</dbReference>
<proteinExistence type="predicted"/>
<dbReference type="PANTHER" id="PTHR30146">
    <property type="entry name" value="LACI-RELATED TRANSCRIPTIONAL REPRESSOR"/>
    <property type="match status" value="1"/>
</dbReference>
<sequence>MSHDEVLGDSDARRPTIYDVAKASKVSPSTVSRTFSKPGRVSAATADRIRRVADELEYHHVPHPRFTPTTKTGMLAVVVADLTNPFFLDIVQGARHEASMHRNTVLVIDAQESLDDEREAVGRVVPFVDGIVLAASRMREGSIRAVARQRALVVLNRPMPDVPSAVTDNARGMHLAVEHLSRLGHRTLTYLAGPEASWADSMRWRSIAEAATDHGLRVRRLGPFAPTAEGGGSAVEHYLARPTTGVVAYNDPMAMGFIEELAARGIRAPDDVSVIGFDDSFDPRFGDPVLTTVAVPHRILGRFAVQMLLGTRVAPAGRPAMLPAELVVRRSTGKPVDGAPHRLAS</sequence>
<evidence type="ECO:0000256" key="3">
    <source>
        <dbReference type="ARBA" id="ARBA00023163"/>
    </source>
</evidence>
<dbReference type="PROSITE" id="PS50932">
    <property type="entry name" value="HTH_LACI_2"/>
    <property type="match status" value="1"/>
</dbReference>
<organism evidence="5 6">
    <name type="scientific">Agromyces humatus</name>
    <dbReference type="NCBI Taxonomy" id="279573"/>
    <lineage>
        <taxon>Bacteria</taxon>
        <taxon>Bacillati</taxon>
        <taxon>Actinomycetota</taxon>
        <taxon>Actinomycetes</taxon>
        <taxon>Micrococcales</taxon>
        <taxon>Microbacteriaceae</taxon>
        <taxon>Agromyces</taxon>
    </lineage>
</organism>
<dbReference type="GO" id="GO:0003677">
    <property type="term" value="F:DNA binding"/>
    <property type="evidence" value="ECO:0007669"/>
    <property type="project" value="UniProtKB-KW"/>
</dbReference>
<keyword evidence="6" id="KW-1185">Reference proteome</keyword>
<keyword evidence="3" id="KW-0804">Transcription</keyword>
<dbReference type="InterPro" id="IPR010982">
    <property type="entry name" value="Lambda_DNA-bd_dom_sf"/>
</dbReference>
<dbReference type="CDD" id="cd06267">
    <property type="entry name" value="PBP1_LacI_sugar_binding-like"/>
    <property type="match status" value="1"/>
</dbReference>
<dbReference type="Gene3D" id="1.10.260.40">
    <property type="entry name" value="lambda repressor-like DNA-binding domains"/>
    <property type="match status" value="1"/>
</dbReference>
<dbReference type="Gene3D" id="3.40.50.2300">
    <property type="match status" value="2"/>
</dbReference>
<feature type="domain" description="HTH lacI-type" evidence="4">
    <location>
        <begin position="15"/>
        <end position="69"/>
    </location>
</feature>
<dbReference type="PANTHER" id="PTHR30146:SF109">
    <property type="entry name" value="HTH-TYPE TRANSCRIPTIONAL REGULATOR GALS"/>
    <property type="match status" value="1"/>
</dbReference>
<dbReference type="SMART" id="SM00354">
    <property type="entry name" value="HTH_LACI"/>
    <property type="match status" value="1"/>
</dbReference>
<evidence type="ECO:0000313" key="5">
    <source>
        <dbReference type="EMBL" id="GAA1750571.1"/>
    </source>
</evidence>
<name>A0ABN2KAG1_9MICO</name>
<dbReference type="SUPFAM" id="SSF47413">
    <property type="entry name" value="lambda repressor-like DNA-binding domains"/>
    <property type="match status" value="1"/>
</dbReference>
<evidence type="ECO:0000313" key="6">
    <source>
        <dbReference type="Proteomes" id="UP001500506"/>
    </source>
</evidence>
<keyword evidence="2 5" id="KW-0238">DNA-binding</keyword>
<dbReference type="RefSeq" id="WP_232496924.1">
    <property type="nucleotide sequence ID" value="NZ_BAAANH010000001.1"/>
</dbReference>
<comment type="caution">
    <text evidence="5">The sequence shown here is derived from an EMBL/GenBank/DDBJ whole genome shotgun (WGS) entry which is preliminary data.</text>
</comment>
<dbReference type="InterPro" id="IPR028082">
    <property type="entry name" value="Peripla_BP_I"/>
</dbReference>
<dbReference type="CDD" id="cd01392">
    <property type="entry name" value="HTH_LacI"/>
    <property type="match status" value="1"/>
</dbReference>
<keyword evidence="1" id="KW-0805">Transcription regulation</keyword>
<dbReference type="Proteomes" id="UP001500506">
    <property type="component" value="Unassembled WGS sequence"/>
</dbReference>
<dbReference type="Pfam" id="PF00356">
    <property type="entry name" value="LacI"/>
    <property type="match status" value="1"/>
</dbReference>
<dbReference type="InterPro" id="IPR046335">
    <property type="entry name" value="LacI/GalR-like_sensor"/>
</dbReference>
<dbReference type="SUPFAM" id="SSF53822">
    <property type="entry name" value="Periplasmic binding protein-like I"/>
    <property type="match status" value="1"/>
</dbReference>
<gene>
    <name evidence="5" type="ORF">GCM10009747_04910</name>
</gene>
<evidence type="ECO:0000256" key="2">
    <source>
        <dbReference type="ARBA" id="ARBA00023125"/>
    </source>
</evidence>
<evidence type="ECO:0000259" key="4">
    <source>
        <dbReference type="PROSITE" id="PS50932"/>
    </source>
</evidence>
<protein>
    <submittedName>
        <fullName evidence="5">LacI family DNA-binding transcriptional regulator</fullName>
    </submittedName>
</protein>
<evidence type="ECO:0000256" key="1">
    <source>
        <dbReference type="ARBA" id="ARBA00023015"/>
    </source>
</evidence>